<dbReference type="OrthoDB" id="7349915at2"/>
<feature type="transmembrane region" description="Helical" evidence="1">
    <location>
        <begin position="21"/>
        <end position="44"/>
    </location>
</feature>
<keyword evidence="1" id="KW-0472">Membrane</keyword>
<reference evidence="2 3" key="1">
    <citation type="submission" date="2018-08" db="EMBL/GenBank/DDBJ databases">
        <title>Erythrobacter zhengii sp.nov., a bacterium isolated from deep-sea sediment.</title>
        <authorList>
            <person name="Fang C."/>
            <person name="Wu Y.-H."/>
            <person name="Sun C."/>
            <person name="Wang H."/>
            <person name="Cheng H."/>
            <person name="Meng F.-X."/>
            <person name="Wang C.-S."/>
            <person name="Xu X.-W."/>
        </authorList>
    </citation>
    <scope>NUCLEOTIDE SEQUENCE [LARGE SCALE GENOMIC DNA]</scope>
    <source>
        <strain evidence="2 3">V18</strain>
    </source>
</reference>
<feature type="transmembrane region" description="Helical" evidence="1">
    <location>
        <begin position="64"/>
        <end position="86"/>
    </location>
</feature>
<accession>A0A418NTQ1</accession>
<comment type="caution">
    <text evidence="2">The sequence shown here is derived from an EMBL/GenBank/DDBJ whole genome shotgun (WGS) entry which is preliminary data.</text>
</comment>
<dbReference type="RefSeq" id="WP_119586598.1">
    <property type="nucleotide sequence ID" value="NZ_CAWODQ010000022.1"/>
</dbReference>
<proteinExistence type="predicted"/>
<gene>
    <name evidence="2" type="ORF">D2V07_08830</name>
</gene>
<dbReference type="AlphaFoldDB" id="A0A418NTQ1"/>
<feature type="transmembrane region" description="Helical" evidence="1">
    <location>
        <begin position="146"/>
        <end position="167"/>
    </location>
</feature>
<feature type="transmembrane region" description="Helical" evidence="1">
    <location>
        <begin position="112"/>
        <end position="134"/>
    </location>
</feature>
<organism evidence="2 3">
    <name type="scientific">Aurantiacibacter zhengii</name>
    <dbReference type="NCBI Taxonomy" id="2307003"/>
    <lineage>
        <taxon>Bacteria</taxon>
        <taxon>Pseudomonadati</taxon>
        <taxon>Pseudomonadota</taxon>
        <taxon>Alphaproteobacteria</taxon>
        <taxon>Sphingomonadales</taxon>
        <taxon>Erythrobacteraceae</taxon>
        <taxon>Aurantiacibacter</taxon>
    </lineage>
</organism>
<dbReference type="Pfam" id="PF11188">
    <property type="entry name" value="DUF2975"/>
    <property type="match status" value="1"/>
</dbReference>
<protein>
    <submittedName>
        <fullName evidence="2">DUF2975 domain-containing protein</fullName>
    </submittedName>
</protein>
<evidence type="ECO:0000256" key="1">
    <source>
        <dbReference type="SAM" id="Phobius"/>
    </source>
</evidence>
<dbReference type="EMBL" id="QXFL01000003">
    <property type="protein sequence ID" value="RIV86781.1"/>
    <property type="molecule type" value="Genomic_DNA"/>
</dbReference>
<dbReference type="InterPro" id="IPR021354">
    <property type="entry name" value="DUF2975"/>
</dbReference>
<keyword evidence="3" id="KW-1185">Reference proteome</keyword>
<keyword evidence="1" id="KW-1133">Transmembrane helix</keyword>
<dbReference type="Proteomes" id="UP000286576">
    <property type="component" value="Unassembled WGS sequence"/>
</dbReference>
<name>A0A418NTQ1_9SPHN</name>
<keyword evidence="1" id="KW-0812">Transmembrane</keyword>
<sequence>MTDAAHRPNDLLLLAGKVLSLMMQGIMVLAAIGLLIAMPVLVIFRADIVAGVAAEMGPQAGEFPLVPAIAVMALALIAVALIFFFFGKLRQVIDTVAEGDPFVPKNADRLGLMAWLLLAVQLLGFPIAAIGMYVSDWAEAVEDVNLTFDVGIDIEGMLMVVILFILARVFRLGAAMRDDLEGTV</sequence>
<evidence type="ECO:0000313" key="2">
    <source>
        <dbReference type="EMBL" id="RIV86781.1"/>
    </source>
</evidence>
<evidence type="ECO:0000313" key="3">
    <source>
        <dbReference type="Proteomes" id="UP000286576"/>
    </source>
</evidence>